<dbReference type="InterPro" id="IPR001106">
    <property type="entry name" value="Aromatic_Lyase"/>
</dbReference>
<evidence type="ECO:0000256" key="2">
    <source>
        <dbReference type="SAM" id="MobiDB-lite"/>
    </source>
</evidence>
<dbReference type="Pfam" id="PF00221">
    <property type="entry name" value="Lyase_aromatic"/>
    <property type="match status" value="1"/>
</dbReference>
<dbReference type="CDD" id="cd00332">
    <property type="entry name" value="PAL-HAL"/>
    <property type="match status" value="1"/>
</dbReference>
<feature type="region of interest" description="Disordered" evidence="2">
    <location>
        <begin position="253"/>
        <end position="317"/>
    </location>
</feature>
<dbReference type="InterPro" id="IPR024083">
    <property type="entry name" value="Fumarase/histidase_N"/>
</dbReference>
<dbReference type="Gene3D" id="1.20.200.10">
    <property type="entry name" value="Fumarase/aspartase (Central domain)"/>
    <property type="match status" value="1"/>
</dbReference>
<dbReference type="GO" id="GO:0016829">
    <property type="term" value="F:lyase activity"/>
    <property type="evidence" value="ECO:0007669"/>
    <property type="project" value="UniProtKB-KW"/>
</dbReference>
<organism evidence="3 4">
    <name type="scientific">Sphaerisporangium rhizosphaerae</name>
    <dbReference type="NCBI Taxonomy" id="2269375"/>
    <lineage>
        <taxon>Bacteria</taxon>
        <taxon>Bacillati</taxon>
        <taxon>Actinomycetota</taxon>
        <taxon>Actinomycetes</taxon>
        <taxon>Streptosporangiales</taxon>
        <taxon>Streptosporangiaceae</taxon>
        <taxon>Sphaerisporangium</taxon>
    </lineage>
</organism>
<keyword evidence="4" id="KW-1185">Reference proteome</keyword>
<keyword evidence="1 3" id="KW-0456">Lyase</keyword>
<reference evidence="4" key="1">
    <citation type="journal article" date="2019" name="Int. J. Syst. Evol. Microbiol.">
        <title>The Global Catalogue of Microorganisms (GCM) 10K type strain sequencing project: providing services to taxonomists for standard genome sequencing and annotation.</title>
        <authorList>
            <consortium name="The Broad Institute Genomics Platform"/>
            <consortium name="The Broad Institute Genome Sequencing Center for Infectious Disease"/>
            <person name="Wu L."/>
            <person name="Ma J."/>
        </authorList>
    </citation>
    <scope>NUCLEOTIDE SEQUENCE [LARGE SCALE GENOMIC DNA]</scope>
    <source>
        <strain evidence="4">CECT 7649</strain>
    </source>
</reference>
<comment type="caution">
    <text evidence="3">The sequence shown here is derived from an EMBL/GenBank/DDBJ whole genome shotgun (WGS) entry which is preliminary data.</text>
</comment>
<accession>A0ABW2PFU8</accession>
<gene>
    <name evidence="3" type="ORF">ACFQSB_33775</name>
</gene>
<evidence type="ECO:0000256" key="1">
    <source>
        <dbReference type="ARBA" id="ARBA00023239"/>
    </source>
</evidence>
<dbReference type="EC" id="4.3.1.-" evidence="3"/>
<dbReference type="Proteomes" id="UP001596496">
    <property type="component" value="Unassembled WGS sequence"/>
</dbReference>
<feature type="compositionally biased region" description="Pro residues" evidence="2">
    <location>
        <begin position="276"/>
        <end position="304"/>
    </location>
</feature>
<proteinExistence type="predicted"/>
<evidence type="ECO:0000313" key="3">
    <source>
        <dbReference type="EMBL" id="MFC7387220.1"/>
    </source>
</evidence>
<name>A0ABW2PFU8_9ACTN</name>
<dbReference type="SUPFAM" id="SSF48557">
    <property type="entry name" value="L-aspartase-like"/>
    <property type="match status" value="1"/>
</dbReference>
<protein>
    <submittedName>
        <fullName evidence="3">Aromatic amino acid ammonia-lyase</fullName>
        <ecNumber evidence="3">4.3.1.-</ecNumber>
    </submittedName>
</protein>
<dbReference type="Gene3D" id="1.10.275.10">
    <property type="entry name" value="Fumarase/aspartase (N-terminal domain)"/>
    <property type="match status" value="1"/>
</dbReference>
<dbReference type="EMBL" id="JBHTCG010000035">
    <property type="protein sequence ID" value="MFC7387220.1"/>
    <property type="molecule type" value="Genomic_DNA"/>
</dbReference>
<evidence type="ECO:0000313" key="4">
    <source>
        <dbReference type="Proteomes" id="UP001596496"/>
    </source>
</evidence>
<dbReference type="PANTHER" id="PTHR10362">
    <property type="entry name" value="HISTIDINE AMMONIA-LYASE"/>
    <property type="match status" value="1"/>
</dbReference>
<sequence>MTLRTITLGGSRTGPADIARIARDGAPVHLAADGLERAMAAFEAAGEIARHRPVYGRTTGVGANRTQQVAAAEGDAHGLRLLRSHAGGAGALVPAEQARAMMAVRANQIMAGGAGLRPAFAEALGAALNSGHLPQVHEIGAIGTGDLTALAETGLTLIGERPWSGGRGEPPAPIALAAGDALAFCSSSALTIGQATLAWADVAPLLRATQVVAALSLLAVDGNIEPYDERVHAARPHPGSVEVAAAMRRLLSPAPPPARENAPSRTPRTGQDEGAPPSPSSPAPPTAPDESAPSPPSSPAPPTGPDEGAASPAPAPAARIQDPFGYRCLPQVHGPAVEAVAALERVLGVEINAAAENPLISAAGGTVHHHGGFHQAPLGLALDHLRVALLHTAHLSTARLATLVEPAFTGLRPFLADAAAGSSGVMILEYTASSALAELRNAALPAALGHAVLSRGVEDHAAFASQSARQTLRAASSYRLVLACELVAAVRALRERGLGPAIAATPAGAAYTLATAHLDPRDEDRPLTTDTETAAALLDTFATI</sequence>
<dbReference type="InterPro" id="IPR008948">
    <property type="entry name" value="L-Aspartase-like"/>
</dbReference>
<dbReference type="RefSeq" id="WP_380830886.1">
    <property type="nucleotide sequence ID" value="NZ_JBHTCG010000035.1"/>
</dbReference>